<protein>
    <submittedName>
        <fullName evidence="1">Uncharacterized protein</fullName>
    </submittedName>
</protein>
<sequence length="206" mass="23405">MLKYEVGGKVVERAELLRMLMCNCRCLQNNPGKILRLLRSSRFIFVVREGVVNSDLGINNLTVSSDFSYMGRGSEEKLSVKRDEGHVLFGGIKILQYTPDKWLGDPTRSKYKFFLSCSSLLHMRSLLSCQWNSLYSCDCISDCICTAWNILYSTFPYSVRRKGVLALLRVDVCYFDETGTLESDDMVGDPLEKAALKGIDSRHENL</sequence>
<dbReference type="AlphaFoldDB" id="A0AA87Z7C1"/>
<evidence type="ECO:0000313" key="1">
    <source>
        <dbReference type="EMBL" id="GMN26870.1"/>
    </source>
</evidence>
<reference evidence="1" key="1">
    <citation type="submission" date="2023-07" db="EMBL/GenBank/DDBJ databases">
        <title>draft genome sequence of fig (Ficus carica).</title>
        <authorList>
            <person name="Takahashi T."/>
            <person name="Nishimura K."/>
        </authorList>
    </citation>
    <scope>NUCLEOTIDE SEQUENCE</scope>
</reference>
<organism evidence="1 2">
    <name type="scientific">Ficus carica</name>
    <name type="common">Common fig</name>
    <dbReference type="NCBI Taxonomy" id="3494"/>
    <lineage>
        <taxon>Eukaryota</taxon>
        <taxon>Viridiplantae</taxon>
        <taxon>Streptophyta</taxon>
        <taxon>Embryophyta</taxon>
        <taxon>Tracheophyta</taxon>
        <taxon>Spermatophyta</taxon>
        <taxon>Magnoliopsida</taxon>
        <taxon>eudicotyledons</taxon>
        <taxon>Gunneridae</taxon>
        <taxon>Pentapetalae</taxon>
        <taxon>rosids</taxon>
        <taxon>fabids</taxon>
        <taxon>Rosales</taxon>
        <taxon>Moraceae</taxon>
        <taxon>Ficeae</taxon>
        <taxon>Ficus</taxon>
    </lineage>
</organism>
<dbReference type="Gramene" id="FCD_00014053-RA">
    <property type="protein sequence ID" value="FCD_00014053-RA:cds"/>
    <property type="gene ID" value="FCD_00014053"/>
</dbReference>
<dbReference type="EMBL" id="BTGU01000001">
    <property type="protein sequence ID" value="GMN26870.1"/>
    <property type="molecule type" value="Genomic_DNA"/>
</dbReference>
<keyword evidence="2" id="KW-1185">Reference proteome</keyword>
<comment type="caution">
    <text evidence="1">The sequence shown here is derived from an EMBL/GenBank/DDBJ whole genome shotgun (WGS) entry which is preliminary data.</text>
</comment>
<gene>
    <name evidence="1" type="ORF">TIFTF001_001464</name>
</gene>
<accession>A0AA87Z7C1</accession>
<proteinExistence type="predicted"/>
<dbReference type="Proteomes" id="UP001187192">
    <property type="component" value="Unassembled WGS sequence"/>
</dbReference>
<evidence type="ECO:0000313" key="2">
    <source>
        <dbReference type="Proteomes" id="UP001187192"/>
    </source>
</evidence>
<name>A0AA87Z7C1_FICCA</name>